<keyword evidence="4" id="KW-0804">Transcription</keyword>
<dbReference type="SUPFAM" id="SSF46785">
    <property type="entry name" value="Winged helix' DNA-binding domain"/>
    <property type="match status" value="1"/>
</dbReference>
<organism evidence="6 7">
    <name type="scientific">Methylobacterium terricola</name>
    <dbReference type="NCBI Taxonomy" id="2583531"/>
    <lineage>
        <taxon>Bacteria</taxon>
        <taxon>Pseudomonadati</taxon>
        <taxon>Pseudomonadota</taxon>
        <taxon>Alphaproteobacteria</taxon>
        <taxon>Hyphomicrobiales</taxon>
        <taxon>Methylobacteriaceae</taxon>
        <taxon>Methylobacterium</taxon>
    </lineage>
</organism>
<name>A0A5C4LHV3_9HYPH</name>
<evidence type="ECO:0000259" key="5">
    <source>
        <dbReference type="PROSITE" id="PS50931"/>
    </source>
</evidence>
<accession>A0A5C4LHV3</accession>
<evidence type="ECO:0000256" key="3">
    <source>
        <dbReference type="ARBA" id="ARBA00023125"/>
    </source>
</evidence>
<dbReference type="SUPFAM" id="SSF53850">
    <property type="entry name" value="Periplasmic binding protein-like II"/>
    <property type="match status" value="1"/>
</dbReference>
<sequence length="317" mass="33515">MSVNKAAGAFELRHLRYFVTLAEERNFSRAAERLGIAQPGLSQQILNLEALVGTALLDRSRRAVQLTLPGQVFLQEARKTLAQADTALAAVRRAGRGETGRISIGYVASAAYAGVLTTSLAAFRTTHPEVELQLTEMEMGLQLAAIAGGALDFGYIRPPVTVPDGVATTCVLREPLVVAIGATHALADHDTIPLAALGEETFIAPRQAADVGFHHNAVTACRESGFEPTISATGRDFTTIASMVAVGLGVALVPRSLTCLQLPGLVYRPVTGSTTTSDLAVAYRRNEPAPAVKAFIRHHHQADPIGRDPPTGRALGT</sequence>
<evidence type="ECO:0000256" key="1">
    <source>
        <dbReference type="ARBA" id="ARBA00009437"/>
    </source>
</evidence>
<dbReference type="PANTHER" id="PTHR30346:SF30">
    <property type="entry name" value="SMALL NEUTRAL PROTEASE REGULATORY PROTEIN"/>
    <property type="match status" value="1"/>
</dbReference>
<dbReference type="PROSITE" id="PS50931">
    <property type="entry name" value="HTH_LYSR"/>
    <property type="match status" value="1"/>
</dbReference>
<dbReference type="PANTHER" id="PTHR30346">
    <property type="entry name" value="TRANSCRIPTIONAL DUAL REGULATOR HCAR-RELATED"/>
    <property type="match status" value="1"/>
</dbReference>
<evidence type="ECO:0000313" key="7">
    <source>
        <dbReference type="Proteomes" id="UP000305267"/>
    </source>
</evidence>
<evidence type="ECO:0000313" key="6">
    <source>
        <dbReference type="EMBL" id="TNC12910.1"/>
    </source>
</evidence>
<dbReference type="PRINTS" id="PR00039">
    <property type="entry name" value="HTHLYSR"/>
</dbReference>
<feature type="domain" description="HTH lysR-type" evidence="5">
    <location>
        <begin position="10"/>
        <end position="67"/>
    </location>
</feature>
<dbReference type="EMBL" id="VDDA01000005">
    <property type="protein sequence ID" value="TNC12910.1"/>
    <property type="molecule type" value="Genomic_DNA"/>
</dbReference>
<dbReference type="Pfam" id="PF03466">
    <property type="entry name" value="LysR_substrate"/>
    <property type="match status" value="1"/>
</dbReference>
<keyword evidence="2" id="KW-0805">Transcription regulation</keyword>
<dbReference type="InterPro" id="IPR036388">
    <property type="entry name" value="WH-like_DNA-bd_sf"/>
</dbReference>
<evidence type="ECO:0000256" key="4">
    <source>
        <dbReference type="ARBA" id="ARBA00023163"/>
    </source>
</evidence>
<dbReference type="AlphaFoldDB" id="A0A5C4LHV3"/>
<dbReference type="Pfam" id="PF00126">
    <property type="entry name" value="HTH_1"/>
    <property type="match status" value="1"/>
</dbReference>
<comment type="caution">
    <text evidence="6">The sequence shown here is derived from an EMBL/GenBank/DDBJ whole genome shotgun (WGS) entry which is preliminary data.</text>
</comment>
<dbReference type="InterPro" id="IPR000847">
    <property type="entry name" value="LysR_HTH_N"/>
</dbReference>
<reference evidence="6 7" key="1">
    <citation type="submission" date="2019-06" db="EMBL/GenBank/DDBJ databases">
        <title>Genome of Methylobacterium sp. 17Sr1-39.</title>
        <authorList>
            <person name="Seo T."/>
        </authorList>
    </citation>
    <scope>NUCLEOTIDE SEQUENCE [LARGE SCALE GENOMIC DNA]</scope>
    <source>
        <strain evidence="6 7">17Sr1-39</strain>
    </source>
</reference>
<keyword evidence="7" id="KW-1185">Reference proteome</keyword>
<dbReference type="Gene3D" id="3.40.190.10">
    <property type="entry name" value="Periplasmic binding protein-like II"/>
    <property type="match status" value="2"/>
</dbReference>
<dbReference type="InterPro" id="IPR005119">
    <property type="entry name" value="LysR_subst-bd"/>
</dbReference>
<keyword evidence="3" id="KW-0238">DNA-binding</keyword>
<dbReference type="CDD" id="cd08414">
    <property type="entry name" value="PBP2_LTTR_aromatics_like"/>
    <property type="match status" value="1"/>
</dbReference>
<dbReference type="RefSeq" id="WP_139036448.1">
    <property type="nucleotide sequence ID" value="NZ_VDDA01000005.1"/>
</dbReference>
<gene>
    <name evidence="6" type="ORF">FF100_14765</name>
</gene>
<dbReference type="GO" id="GO:0032993">
    <property type="term" value="C:protein-DNA complex"/>
    <property type="evidence" value="ECO:0007669"/>
    <property type="project" value="TreeGrafter"/>
</dbReference>
<dbReference type="GO" id="GO:0003700">
    <property type="term" value="F:DNA-binding transcription factor activity"/>
    <property type="evidence" value="ECO:0007669"/>
    <property type="project" value="InterPro"/>
</dbReference>
<dbReference type="FunFam" id="1.10.10.10:FF:000001">
    <property type="entry name" value="LysR family transcriptional regulator"/>
    <property type="match status" value="1"/>
</dbReference>
<dbReference type="Proteomes" id="UP000305267">
    <property type="component" value="Unassembled WGS sequence"/>
</dbReference>
<proteinExistence type="inferred from homology"/>
<comment type="similarity">
    <text evidence="1">Belongs to the LysR transcriptional regulatory family.</text>
</comment>
<dbReference type="InterPro" id="IPR036390">
    <property type="entry name" value="WH_DNA-bd_sf"/>
</dbReference>
<protein>
    <submittedName>
        <fullName evidence="6">LysR family transcriptional regulator</fullName>
    </submittedName>
</protein>
<dbReference type="GO" id="GO:0003677">
    <property type="term" value="F:DNA binding"/>
    <property type="evidence" value="ECO:0007669"/>
    <property type="project" value="UniProtKB-KW"/>
</dbReference>
<dbReference type="OrthoDB" id="9811588at2"/>
<evidence type="ECO:0000256" key="2">
    <source>
        <dbReference type="ARBA" id="ARBA00023015"/>
    </source>
</evidence>
<dbReference type="Gene3D" id="1.10.10.10">
    <property type="entry name" value="Winged helix-like DNA-binding domain superfamily/Winged helix DNA-binding domain"/>
    <property type="match status" value="1"/>
</dbReference>